<feature type="region of interest" description="Disordered" evidence="1">
    <location>
        <begin position="1"/>
        <end position="28"/>
    </location>
</feature>
<protein>
    <recommendedName>
        <fullName evidence="4">Ig-like domain-containing protein</fullName>
    </recommendedName>
</protein>
<evidence type="ECO:0008006" key="4">
    <source>
        <dbReference type="Google" id="ProtNLM"/>
    </source>
</evidence>
<organism evidence="2 3">
    <name type="scientific">Artemia franciscana</name>
    <name type="common">Brine shrimp</name>
    <name type="synonym">Artemia sanfranciscana</name>
    <dbReference type="NCBI Taxonomy" id="6661"/>
    <lineage>
        <taxon>Eukaryota</taxon>
        <taxon>Metazoa</taxon>
        <taxon>Ecdysozoa</taxon>
        <taxon>Arthropoda</taxon>
        <taxon>Crustacea</taxon>
        <taxon>Branchiopoda</taxon>
        <taxon>Anostraca</taxon>
        <taxon>Artemiidae</taxon>
        <taxon>Artemia</taxon>
    </lineage>
</organism>
<accession>A0AA88IJX0</accession>
<evidence type="ECO:0000256" key="1">
    <source>
        <dbReference type="SAM" id="MobiDB-lite"/>
    </source>
</evidence>
<dbReference type="AlphaFoldDB" id="A0AA88IJX0"/>
<keyword evidence="3" id="KW-1185">Reference proteome</keyword>
<comment type="caution">
    <text evidence="2">The sequence shown here is derived from an EMBL/GenBank/DDBJ whole genome shotgun (WGS) entry which is preliminary data.</text>
</comment>
<reference evidence="2" key="1">
    <citation type="submission" date="2023-07" db="EMBL/GenBank/DDBJ databases">
        <title>Chromosome-level genome assembly of Artemia franciscana.</title>
        <authorList>
            <person name="Jo E."/>
        </authorList>
    </citation>
    <scope>NUCLEOTIDE SEQUENCE</scope>
    <source>
        <tissue evidence="2">Whole body</tissue>
    </source>
</reference>
<gene>
    <name evidence="2" type="ORF">QYM36_003308</name>
</gene>
<evidence type="ECO:0000313" key="2">
    <source>
        <dbReference type="EMBL" id="KAK2723067.1"/>
    </source>
</evidence>
<dbReference type="Proteomes" id="UP001187531">
    <property type="component" value="Unassembled WGS sequence"/>
</dbReference>
<evidence type="ECO:0000313" key="3">
    <source>
        <dbReference type="Proteomes" id="UP001187531"/>
    </source>
</evidence>
<sequence>MTHPSTPQKPKKCGRERQASSDNPELDSQIVSFSGDSVNAFMDIQIGKGPLAPSANGLVRIGKTMTMVISATGDPGLNFHELIEIYPGKYAWSGEPEQGDCSLKILSASRDLDDGEWECQVTASTPDSFDFLSFSPAHLYVRVSIEYLVVHKALLESAYMKL</sequence>
<name>A0AA88IJX0_ARTSF</name>
<dbReference type="EMBL" id="JAVRJZ010000005">
    <property type="protein sequence ID" value="KAK2723067.1"/>
    <property type="molecule type" value="Genomic_DNA"/>
</dbReference>
<proteinExistence type="predicted"/>